<dbReference type="InterPro" id="IPR002514">
    <property type="entry name" value="Transposase_8"/>
</dbReference>
<protein>
    <submittedName>
        <fullName evidence="1">Transposase</fullName>
    </submittedName>
</protein>
<dbReference type="EMBL" id="JAYFUM010000044">
    <property type="protein sequence ID" value="MEA5141946.1"/>
    <property type="molecule type" value="Genomic_DNA"/>
</dbReference>
<dbReference type="InterPro" id="IPR036388">
    <property type="entry name" value="WH-like_DNA-bd_sf"/>
</dbReference>
<sequence>AFKRQQIMANSKSKTGKSTKYEIRQSRIFSESFKREKVEDILNKRISIIEFCKLWDVSSTSVYRWIYQYSPHYKKGTKMIVQQDSEEAKTQELLKKVAELERILGQKQMEIDYQSKLIEIASKELDIDLKKSFKPTL</sequence>
<dbReference type="RefSeq" id="WP_323299099.1">
    <property type="nucleotide sequence ID" value="NZ_JAYFUM010000044.1"/>
</dbReference>
<comment type="caution">
    <text evidence="1">The sequence shown here is derived from an EMBL/GenBank/DDBJ whole genome shotgun (WGS) entry which is preliminary data.</text>
</comment>
<dbReference type="InterPro" id="IPR009057">
    <property type="entry name" value="Homeodomain-like_sf"/>
</dbReference>
<gene>
    <name evidence="1" type="ORF">VB248_22540</name>
</gene>
<dbReference type="Proteomes" id="UP001302949">
    <property type="component" value="Unassembled WGS sequence"/>
</dbReference>
<feature type="non-terminal residue" evidence="1">
    <location>
        <position position="1"/>
    </location>
</feature>
<proteinExistence type="predicted"/>
<organism evidence="1 2">
    <name type="scientific">Arcicella rigui</name>
    <dbReference type="NCBI Taxonomy" id="797020"/>
    <lineage>
        <taxon>Bacteria</taxon>
        <taxon>Pseudomonadati</taxon>
        <taxon>Bacteroidota</taxon>
        <taxon>Cytophagia</taxon>
        <taxon>Cytophagales</taxon>
        <taxon>Flectobacillaceae</taxon>
        <taxon>Arcicella</taxon>
    </lineage>
</organism>
<name>A0ABU5QGF2_9BACT</name>
<evidence type="ECO:0000313" key="1">
    <source>
        <dbReference type="EMBL" id="MEA5141946.1"/>
    </source>
</evidence>
<reference evidence="1 2" key="1">
    <citation type="submission" date="2023-12" db="EMBL/GenBank/DDBJ databases">
        <title>Novel species of the genus Arcicella isolated from rivers.</title>
        <authorList>
            <person name="Lu H."/>
        </authorList>
    </citation>
    <scope>NUCLEOTIDE SEQUENCE [LARGE SCALE GENOMIC DNA]</scope>
    <source>
        <strain evidence="1 2">KCTC 23307</strain>
    </source>
</reference>
<dbReference type="SUPFAM" id="SSF46689">
    <property type="entry name" value="Homeodomain-like"/>
    <property type="match status" value="1"/>
</dbReference>
<accession>A0ABU5QGF2</accession>
<dbReference type="Pfam" id="PF01527">
    <property type="entry name" value="HTH_Tnp_1"/>
    <property type="match status" value="1"/>
</dbReference>
<dbReference type="Gene3D" id="1.10.10.10">
    <property type="entry name" value="Winged helix-like DNA-binding domain superfamily/Winged helix DNA-binding domain"/>
    <property type="match status" value="1"/>
</dbReference>
<evidence type="ECO:0000313" key="2">
    <source>
        <dbReference type="Proteomes" id="UP001302949"/>
    </source>
</evidence>
<keyword evidence="2" id="KW-1185">Reference proteome</keyword>